<organism evidence="1 2">
    <name type="scientific">Adineta steineri</name>
    <dbReference type="NCBI Taxonomy" id="433720"/>
    <lineage>
        <taxon>Eukaryota</taxon>
        <taxon>Metazoa</taxon>
        <taxon>Spiralia</taxon>
        <taxon>Gnathifera</taxon>
        <taxon>Rotifera</taxon>
        <taxon>Eurotatoria</taxon>
        <taxon>Bdelloidea</taxon>
        <taxon>Adinetida</taxon>
        <taxon>Adinetidae</taxon>
        <taxon>Adineta</taxon>
    </lineage>
</organism>
<name>A0A815YH60_9BILA</name>
<dbReference type="Proteomes" id="UP000663845">
    <property type="component" value="Unassembled WGS sequence"/>
</dbReference>
<dbReference type="EMBL" id="CAJNOG010008818">
    <property type="protein sequence ID" value="CAF1570011.1"/>
    <property type="molecule type" value="Genomic_DNA"/>
</dbReference>
<dbReference type="AlphaFoldDB" id="A0A815YH60"/>
<gene>
    <name evidence="1" type="ORF">JYZ213_LOCUS47296</name>
</gene>
<evidence type="ECO:0000313" key="2">
    <source>
        <dbReference type="Proteomes" id="UP000663845"/>
    </source>
</evidence>
<reference evidence="1" key="1">
    <citation type="submission" date="2021-02" db="EMBL/GenBank/DDBJ databases">
        <authorList>
            <person name="Nowell W R."/>
        </authorList>
    </citation>
    <scope>NUCLEOTIDE SEQUENCE</scope>
</reference>
<proteinExistence type="predicted"/>
<protein>
    <submittedName>
        <fullName evidence="1">Uncharacterized protein</fullName>
    </submittedName>
</protein>
<sequence length="71" mass="7976">MANKLSSAWRNRCLIIRMQPLDNELKVDNVDQHDLAEIVKGELQGINGGQELAHTLLRLHASAKELSNTKE</sequence>
<comment type="caution">
    <text evidence="1">The sequence shown here is derived from an EMBL/GenBank/DDBJ whole genome shotgun (WGS) entry which is preliminary data.</text>
</comment>
<accession>A0A815YH60</accession>
<evidence type="ECO:0000313" key="1">
    <source>
        <dbReference type="EMBL" id="CAF1570011.1"/>
    </source>
</evidence>